<name>A0A0U4BSW1_9BACT</name>
<evidence type="ECO:0000256" key="2">
    <source>
        <dbReference type="SAM" id="Phobius"/>
    </source>
</evidence>
<dbReference type="InterPro" id="IPR003399">
    <property type="entry name" value="Mce/MlaD"/>
</dbReference>
<feature type="transmembrane region" description="Helical" evidence="2">
    <location>
        <begin position="12"/>
        <end position="30"/>
    </location>
</feature>
<gene>
    <name evidence="4" type="ORF">AUC43_17675</name>
</gene>
<dbReference type="Proteomes" id="UP000059542">
    <property type="component" value="Chromosome"/>
</dbReference>
<keyword evidence="2" id="KW-0472">Membrane</keyword>
<dbReference type="PANTHER" id="PTHR33371">
    <property type="entry name" value="INTERMEMBRANE PHOSPHOLIPID TRANSPORT SYSTEM BINDING PROTEIN MLAD-RELATED"/>
    <property type="match status" value="1"/>
</dbReference>
<keyword evidence="2" id="KW-0812">Transmembrane</keyword>
<evidence type="ECO:0000256" key="1">
    <source>
        <dbReference type="SAM" id="MobiDB-lite"/>
    </source>
</evidence>
<dbReference type="Pfam" id="PF02470">
    <property type="entry name" value="MlaD"/>
    <property type="match status" value="1"/>
</dbReference>
<evidence type="ECO:0000313" key="4">
    <source>
        <dbReference type="EMBL" id="ALW86746.1"/>
    </source>
</evidence>
<reference evidence="4 5" key="1">
    <citation type="submission" date="2015-12" db="EMBL/GenBank/DDBJ databases">
        <authorList>
            <person name="Shamseldin A."/>
            <person name="Moawad H."/>
            <person name="Abd El-Rahim W.M."/>
            <person name="Sadowsky M.J."/>
        </authorList>
    </citation>
    <scope>NUCLEOTIDE SEQUENCE [LARGE SCALE GENOMIC DNA]</scope>
    <source>
        <strain evidence="4 5">DG5B</strain>
    </source>
</reference>
<dbReference type="KEGG" id="hyg:AUC43_17675"/>
<feature type="region of interest" description="Disordered" evidence="1">
    <location>
        <begin position="312"/>
        <end position="339"/>
    </location>
</feature>
<feature type="compositionally biased region" description="Polar residues" evidence="1">
    <location>
        <begin position="330"/>
        <end position="339"/>
    </location>
</feature>
<sequence length="339" mass="36885">MTESTAANNFRLGLFVLVGLACLVITLFLLGRKQNLFSSSLQVQADFRNVSGLLTGNNVRLAGINVGTVRRIRILNDSTVRVAMDLNRDVRPYVKKNAIASIGTDGLVGNTIINLNASPEPAPPVVAGDILRTKSPLGIDAMLGTLNVSNKNLVGITKDLRAMTQRLNRSKALWSLLEDEQLARNFSHSMSHVAATTDLLMASARDVQRLTRGVRQGRGAAGYLFTDTAFAGQMHHATRRLAQTSDTLASTVASLKRQVSNPKGPLNTLLTDSTVSRQLKQSVQNVAQGTAGFSQSMEALQHNFLLRGYFRRQKKKQAKQQQAAEKQPTPDKQAQAAKQ</sequence>
<keyword evidence="2" id="KW-1133">Transmembrane helix</keyword>
<accession>A0A0U4BSW1</accession>
<dbReference type="GO" id="GO:0005543">
    <property type="term" value="F:phospholipid binding"/>
    <property type="evidence" value="ECO:0007669"/>
    <property type="project" value="TreeGrafter"/>
</dbReference>
<dbReference type="GO" id="GO:0005548">
    <property type="term" value="F:phospholipid transporter activity"/>
    <property type="evidence" value="ECO:0007669"/>
    <property type="project" value="TreeGrafter"/>
</dbReference>
<evidence type="ECO:0000313" key="5">
    <source>
        <dbReference type="Proteomes" id="UP000059542"/>
    </source>
</evidence>
<evidence type="ECO:0000259" key="3">
    <source>
        <dbReference type="Pfam" id="PF02470"/>
    </source>
</evidence>
<dbReference type="EMBL" id="CP013909">
    <property type="protein sequence ID" value="ALW86746.1"/>
    <property type="molecule type" value="Genomic_DNA"/>
</dbReference>
<dbReference type="RefSeq" id="WP_068196751.1">
    <property type="nucleotide sequence ID" value="NZ_CP013909.1"/>
</dbReference>
<proteinExistence type="predicted"/>
<dbReference type="STRING" id="1411621.AUC43_17675"/>
<feature type="domain" description="Mce/MlaD" evidence="3">
    <location>
        <begin position="41"/>
        <end position="116"/>
    </location>
</feature>
<organism evidence="4 5">
    <name type="scientific">Hymenobacter sedentarius</name>
    <dbReference type="NCBI Taxonomy" id="1411621"/>
    <lineage>
        <taxon>Bacteria</taxon>
        <taxon>Pseudomonadati</taxon>
        <taxon>Bacteroidota</taxon>
        <taxon>Cytophagia</taxon>
        <taxon>Cytophagales</taxon>
        <taxon>Hymenobacteraceae</taxon>
        <taxon>Hymenobacter</taxon>
    </lineage>
</organism>
<dbReference type="InterPro" id="IPR052336">
    <property type="entry name" value="MlaD_Phospholipid_Transporter"/>
</dbReference>
<dbReference type="OrthoDB" id="9771725at2"/>
<keyword evidence="5" id="KW-1185">Reference proteome</keyword>
<protein>
    <recommendedName>
        <fullName evidence="3">Mce/MlaD domain-containing protein</fullName>
    </recommendedName>
</protein>
<dbReference type="PANTHER" id="PTHR33371:SF4">
    <property type="entry name" value="INTERMEMBRANE PHOSPHOLIPID TRANSPORT SYSTEM BINDING PROTEIN MLAD"/>
    <property type="match status" value="1"/>
</dbReference>
<dbReference type="AlphaFoldDB" id="A0A0U4BSW1"/>